<accession>A0A1G6L8U5</accession>
<dbReference type="RefSeq" id="WP_090776035.1">
    <property type="nucleotide sequence ID" value="NZ_FMYM01000008.1"/>
</dbReference>
<dbReference type="Gene3D" id="3.40.50.2000">
    <property type="entry name" value="Glycogen Phosphorylase B"/>
    <property type="match status" value="1"/>
</dbReference>
<dbReference type="AlphaFoldDB" id="A0A1G6L8U5"/>
<dbReference type="GO" id="GO:0016740">
    <property type="term" value="F:transferase activity"/>
    <property type="evidence" value="ECO:0007669"/>
    <property type="project" value="UniProtKB-KW"/>
</dbReference>
<dbReference type="SUPFAM" id="SSF53756">
    <property type="entry name" value="UDP-Glycosyltransferase/glycogen phosphorylase"/>
    <property type="match status" value="1"/>
</dbReference>
<name>A0A1G6L8U5_9BACI</name>
<keyword evidence="2" id="KW-1185">Reference proteome</keyword>
<reference evidence="2" key="1">
    <citation type="submission" date="2016-09" db="EMBL/GenBank/DDBJ databases">
        <authorList>
            <person name="Varghese N."/>
            <person name="Submissions S."/>
        </authorList>
    </citation>
    <scope>NUCLEOTIDE SEQUENCE [LARGE SCALE GENOMIC DNA]</scope>
    <source>
        <strain evidence="2">25nlg</strain>
    </source>
</reference>
<sequence>MADLTGKRCNVLMGPINIGNQMATLVKGLNDHGVFARTITAYSNRLAYKQHYPLKRMWPKSGKEKDILKFLEKYCIPHFDIFHFYGGFTFTRSHADLRLLSEAKKTMIMDHRGSEVRTIEKALKINPYAAVKGTFSSDQVYSKLEELSKYIRFCLVADEELRYYVKSYYEKVFQVPRMIDLLEYRINRHAFQRVSHAVRSSRNVGNIRRYSRVSVRAAPTRRPLIVHAPTHTGVKGTETIVKTMKGLQKDFKFDFQLIKGMAHEKAKRHYERADLIIDQLRIGSYGGLSAEAMALGKPVVCYISDFMLPYYPSDLPIINANPDTFPSVMRTLLANVHRWTEIGRASRKYVENHHDVRINSLKVKEIYKEILRS</sequence>
<evidence type="ECO:0000313" key="1">
    <source>
        <dbReference type="EMBL" id="SDC38956.1"/>
    </source>
</evidence>
<dbReference type="EMBL" id="FMYM01000008">
    <property type="protein sequence ID" value="SDC38956.1"/>
    <property type="molecule type" value="Genomic_DNA"/>
</dbReference>
<proteinExistence type="predicted"/>
<dbReference type="Proteomes" id="UP000242662">
    <property type="component" value="Unassembled WGS sequence"/>
</dbReference>
<dbReference type="STRING" id="1464122.SAMN05421737_10821"/>
<evidence type="ECO:0000313" key="2">
    <source>
        <dbReference type="Proteomes" id="UP000242662"/>
    </source>
</evidence>
<keyword evidence="1" id="KW-0808">Transferase</keyword>
<organism evidence="1 2">
    <name type="scientific">Shouchella lonarensis</name>
    <dbReference type="NCBI Taxonomy" id="1464122"/>
    <lineage>
        <taxon>Bacteria</taxon>
        <taxon>Bacillati</taxon>
        <taxon>Bacillota</taxon>
        <taxon>Bacilli</taxon>
        <taxon>Bacillales</taxon>
        <taxon>Bacillaceae</taxon>
        <taxon>Shouchella</taxon>
    </lineage>
</organism>
<dbReference type="OrthoDB" id="9809622at2"/>
<gene>
    <name evidence="1" type="ORF">SAMN05421737_10821</name>
</gene>
<protein>
    <submittedName>
        <fullName evidence="1">Glycosyltransferase involved in cell wall bisynthesis</fullName>
    </submittedName>
</protein>